<dbReference type="Proteomes" id="UP000633509">
    <property type="component" value="Unassembled WGS sequence"/>
</dbReference>
<proteinExistence type="predicted"/>
<sequence>MVGVLWARCGEVFGRSSAGMRPRAPPSSAALPGDADERAGLLRRSPVGHCPRMGQVVAVAGTRCPLGQAGLLGALPPWDGPGLGMPAGRAAPLGRARSWDACWARCPLGTGQVLGCLLGALPPWDGPGLGMPTGRAAPLGRARSWDAYWARCPLGTGQVLRRPLGALPFGTGQPARRAASGDGPGYCDGRWARTAPWDGSDPCDARWARTAPRARDGRAWAPCADLSQPHRPTRGTIVGAGPALGGVRRVGRTPRSGNS</sequence>
<reference evidence="2 3" key="1">
    <citation type="submission" date="2020-10" db="EMBL/GenBank/DDBJ databases">
        <title>Sequencing the genomes of 1000 actinobacteria strains.</title>
        <authorList>
            <person name="Klenk H.-P."/>
        </authorList>
    </citation>
    <scope>NUCLEOTIDE SEQUENCE [LARGE SCALE GENOMIC DNA]</scope>
    <source>
        <strain evidence="2 3">DSM 43173</strain>
    </source>
</reference>
<feature type="region of interest" description="Disordered" evidence="1">
    <location>
        <begin position="223"/>
        <end position="259"/>
    </location>
</feature>
<protein>
    <submittedName>
        <fullName evidence="2">Uncharacterized protein</fullName>
    </submittedName>
</protein>
<dbReference type="EMBL" id="JADBEK010000001">
    <property type="protein sequence ID" value="MBE1587523.1"/>
    <property type="molecule type" value="Genomic_DNA"/>
</dbReference>
<comment type="caution">
    <text evidence="2">The sequence shown here is derived from an EMBL/GenBank/DDBJ whole genome shotgun (WGS) entry which is preliminary data.</text>
</comment>
<evidence type="ECO:0000256" key="1">
    <source>
        <dbReference type="SAM" id="MobiDB-lite"/>
    </source>
</evidence>
<accession>A0ABR9M3Q3</accession>
<keyword evidence="3" id="KW-1185">Reference proteome</keyword>
<gene>
    <name evidence="2" type="ORF">H4W80_005781</name>
</gene>
<evidence type="ECO:0000313" key="3">
    <source>
        <dbReference type="Proteomes" id="UP000633509"/>
    </source>
</evidence>
<evidence type="ECO:0000313" key="2">
    <source>
        <dbReference type="EMBL" id="MBE1587523.1"/>
    </source>
</evidence>
<organism evidence="2 3">
    <name type="scientific">Nonomuraea angiospora</name>
    <dbReference type="NCBI Taxonomy" id="46172"/>
    <lineage>
        <taxon>Bacteria</taxon>
        <taxon>Bacillati</taxon>
        <taxon>Actinomycetota</taxon>
        <taxon>Actinomycetes</taxon>
        <taxon>Streptosporangiales</taxon>
        <taxon>Streptosporangiaceae</taxon>
        <taxon>Nonomuraea</taxon>
    </lineage>
</organism>
<name>A0ABR9M3Q3_9ACTN</name>